<evidence type="ECO:0000313" key="4">
    <source>
        <dbReference type="Proteomes" id="UP000033965"/>
    </source>
</evidence>
<organism evidence="3 4">
    <name type="scientific">Candidatus Kaiserbacteria bacterium GW2011_GWA2_49_19</name>
    <dbReference type="NCBI Taxonomy" id="1618669"/>
    <lineage>
        <taxon>Bacteria</taxon>
        <taxon>Candidatus Kaiseribacteriota</taxon>
    </lineage>
</organism>
<evidence type="ECO:0000256" key="1">
    <source>
        <dbReference type="ARBA" id="ARBA00007637"/>
    </source>
</evidence>
<dbReference type="Proteomes" id="UP000033965">
    <property type="component" value="Unassembled WGS sequence"/>
</dbReference>
<accession>A0A0G1VNP0</accession>
<reference evidence="3 4" key="1">
    <citation type="journal article" date="2015" name="Nature">
        <title>rRNA introns, odd ribosomes, and small enigmatic genomes across a large radiation of phyla.</title>
        <authorList>
            <person name="Brown C.T."/>
            <person name="Hug L.A."/>
            <person name="Thomas B.C."/>
            <person name="Sharon I."/>
            <person name="Castelle C.J."/>
            <person name="Singh A."/>
            <person name="Wilkins M.J."/>
            <person name="Williams K.H."/>
            <person name="Banfield J.F."/>
        </authorList>
    </citation>
    <scope>NUCLEOTIDE SEQUENCE [LARGE SCALE GENOMIC DNA]</scope>
</reference>
<dbReference type="InterPro" id="IPR001509">
    <property type="entry name" value="Epimerase_deHydtase"/>
</dbReference>
<sequence length="339" mass="37073">MQDKKAKRKSTLLMRKQASNGMKILVTGAAGSIGSHVAEALCRAGHHVIALDCFTDYYDRSIKDLNAAAVKASGAEFRNVDLASDDLTDVVKGSEVICHLAAQPGISATTPFDAYLRNNVIATERLISAADGNKSLRAFINFGTSSIYGTYANGNETTEAKPSSIYGVTKLAAEQLVLARHREAGFPGLSLRIFSVYGERERPEKLYHKLTKAILENEEFPLYENAREMVRSYTYVGDIVDGCSLVLKNLDACIGEIINLGNNVTHTTGEGIDIIESILGKKARFKLLPPRPGDQKETSADITKAKRILGYKPKVALADGLAREVEWYIKHIHSNARKT</sequence>
<protein>
    <submittedName>
        <fullName evidence="3">3-beta hydroxysteroid dehydrogenase/isomerase</fullName>
    </submittedName>
</protein>
<dbReference type="EMBL" id="LCPZ01000019">
    <property type="protein sequence ID" value="KKW08086.1"/>
    <property type="molecule type" value="Genomic_DNA"/>
</dbReference>
<comment type="similarity">
    <text evidence="1">Belongs to the NAD(P)-dependent epimerase/dehydratase family.</text>
</comment>
<proteinExistence type="inferred from homology"/>
<dbReference type="AlphaFoldDB" id="A0A0G1VNP0"/>
<name>A0A0G1VNP0_9BACT</name>
<evidence type="ECO:0000313" key="3">
    <source>
        <dbReference type="EMBL" id="KKW08086.1"/>
    </source>
</evidence>
<comment type="caution">
    <text evidence="3">The sequence shown here is derived from an EMBL/GenBank/DDBJ whole genome shotgun (WGS) entry which is preliminary data.</text>
</comment>
<keyword evidence="3" id="KW-0413">Isomerase</keyword>
<dbReference type="InterPro" id="IPR036291">
    <property type="entry name" value="NAD(P)-bd_dom_sf"/>
</dbReference>
<dbReference type="SUPFAM" id="SSF51735">
    <property type="entry name" value="NAD(P)-binding Rossmann-fold domains"/>
    <property type="match status" value="1"/>
</dbReference>
<feature type="domain" description="NAD-dependent epimerase/dehydratase" evidence="2">
    <location>
        <begin position="24"/>
        <end position="261"/>
    </location>
</feature>
<evidence type="ECO:0000259" key="2">
    <source>
        <dbReference type="Pfam" id="PF01370"/>
    </source>
</evidence>
<dbReference type="GO" id="GO:0016853">
    <property type="term" value="F:isomerase activity"/>
    <property type="evidence" value="ECO:0007669"/>
    <property type="project" value="UniProtKB-KW"/>
</dbReference>
<gene>
    <name evidence="3" type="ORF">UY44_C0019G0006</name>
</gene>
<dbReference type="Gene3D" id="3.40.50.720">
    <property type="entry name" value="NAD(P)-binding Rossmann-like Domain"/>
    <property type="match status" value="1"/>
</dbReference>
<dbReference type="PANTHER" id="PTHR43000">
    <property type="entry name" value="DTDP-D-GLUCOSE 4,6-DEHYDRATASE-RELATED"/>
    <property type="match status" value="1"/>
</dbReference>
<dbReference type="PRINTS" id="PR01713">
    <property type="entry name" value="NUCEPIMERASE"/>
</dbReference>
<dbReference type="Pfam" id="PF01370">
    <property type="entry name" value="Epimerase"/>
    <property type="match status" value="1"/>
</dbReference>